<comment type="caution">
    <text evidence="8">The sequence shown here is derived from an EMBL/GenBank/DDBJ whole genome shotgun (WGS) entry which is preliminary data.</text>
</comment>
<reference evidence="8" key="1">
    <citation type="submission" date="2020-10" db="EMBL/GenBank/DDBJ databases">
        <authorList>
            <person name="Castelo-Branco R."/>
            <person name="Eusebio N."/>
            <person name="Adriana R."/>
            <person name="Vieira A."/>
            <person name="Brugerolle De Fraissinette N."/>
            <person name="Rezende De Castro R."/>
            <person name="Schneider M.P."/>
            <person name="Vasconcelos V."/>
            <person name="Leao P.N."/>
        </authorList>
    </citation>
    <scope>NUCLEOTIDE SEQUENCE</scope>
    <source>
        <strain evidence="8">LEGE 07310</strain>
    </source>
</reference>
<keyword evidence="5 8" id="KW-0456">Lyase</keyword>
<evidence type="ECO:0000256" key="3">
    <source>
        <dbReference type="ARBA" id="ARBA00023027"/>
    </source>
</evidence>
<dbReference type="Proteomes" id="UP000636505">
    <property type="component" value="Unassembled WGS sequence"/>
</dbReference>
<dbReference type="InterPro" id="IPR030960">
    <property type="entry name" value="DHQS/DOIS_N"/>
</dbReference>
<dbReference type="EMBL" id="JADEXG010000018">
    <property type="protein sequence ID" value="MBE9077529.1"/>
    <property type="molecule type" value="Genomic_DNA"/>
</dbReference>
<dbReference type="NCBIfam" id="NF004852">
    <property type="entry name" value="PRK06203.1"/>
    <property type="match status" value="1"/>
</dbReference>
<keyword evidence="9" id="KW-1185">Reference proteome</keyword>
<evidence type="ECO:0000256" key="5">
    <source>
        <dbReference type="ARBA" id="ARBA00023239"/>
    </source>
</evidence>
<protein>
    <submittedName>
        <fullName evidence="8">3-dehydroquinate synthase</fullName>
        <ecNumber evidence="8">4.2.3.4</ecNumber>
    </submittedName>
</protein>
<dbReference type="AlphaFoldDB" id="A0A8J7AN23"/>
<dbReference type="GO" id="GO:0008652">
    <property type="term" value="P:amino acid biosynthetic process"/>
    <property type="evidence" value="ECO:0007669"/>
    <property type="project" value="UniProtKB-KW"/>
</dbReference>
<feature type="domain" description="3-dehydroquinate synthase C-terminal" evidence="7">
    <location>
        <begin position="209"/>
        <end position="335"/>
    </location>
</feature>
<keyword evidence="4" id="KW-0057">Aromatic amino acid biosynthesis</keyword>
<dbReference type="GO" id="GO:0009073">
    <property type="term" value="P:aromatic amino acid family biosynthetic process"/>
    <property type="evidence" value="ECO:0007669"/>
    <property type="project" value="UniProtKB-KW"/>
</dbReference>
<evidence type="ECO:0000313" key="9">
    <source>
        <dbReference type="Proteomes" id="UP000636505"/>
    </source>
</evidence>
<comment type="cofactor">
    <cofactor evidence="1">
        <name>NAD(+)</name>
        <dbReference type="ChEBI" id="CHEBI:57540"/>
    </cofactor>
</comment>
<dbReference type="RefSeq" id="WP_193906387.1">
    <property type="nucleotide sequence ID" value="NZ_JADEXG010000018.1"/>
</dbReference>
<dbReference type="Pfam" id="PF24621">
    <property type="entry name" value="DHQS_C"/>
    <property type="match status" value="1"/>
</dbReference>
<dbReference type="Gene3D" id="1.20.1090.10">
    <property type="entry name" value="Dehydroquinate synthase-like - alpha domain"/>
    <property type="match status" value="1"/>
</dbReference>
<feature type="domain" description="3-dehydroquinate synthase N-terminal" evidence="6">
    <location>
        <begin position="94"/>
        <end position="207"/>
    </location>
</feature>
<evidence type="ECO:0000259" key="7">
    <source>
        <dbReference type="Pfam" id="PF24621"/>
    </source>
</evidence>
<organism evidence="8 9">
    <name type="scientific">Vasconcelosia minhoensis LEGE 07310</name>
    <dbReference type="NCBI Taxonomy" id="915328"/>
    <lineage>
        <taxon>Bacteria</taxon>
        <taxon>Bacillati</taxon>
        <taxon>Cyanobacteriota</taxon>
        <taxon>Cyanophyceae</taxon>
        <taxon>Nodosilineales</taxon>
        <taxon>Cymatolegaceae</taxon>
        <taxon>Vasconcelosia</taxon>
        <taxon>Vasconcelosia minhoensis</taxon>
    </lineage>
</organism>
<accession>A0A8J7AN23</accession>
<proteinExistence type="predicted"/>
<evidence type="ECO:0000256" key="4">
    <source>
        <dbReference type="ARBA" id="ARBA00023141"/>
    </source>
</evidence>
<dbReference type="EC" id="4.2.3.4" evidence="8"/>
<dbReference type="PANTHER" id="PTHR43622:SF7">
    <property type="entry name" value="3-DEHYDROQUINATE SYNTHASE, CHLOROPLASTIC"/>
    <property type="match status" value="1"/>
</dbReference>
<name>A0A8J7AN23_9CYAN</name>
<evidence type="ECO:0000256" key="2">
    <source>
        <dbReference type="ARBA" id="ARBA00022605"/>
    </source>
</evidence>
<evidence type="ECO:0000259" key="6">
    <source>
        <dbReference type="Pfam" id="PF01761"/>
    </source>
</evidence>
<evidence type="ECO:0000313" key="8">
    <source>
        <dbReference type="EMBL" id="MBE9077529.1"/>
    </source>
</evidence>
<dbReference type="Pfam" id="PF01761">
    <property type="entry name" value="DHQ_synthase"/>
    <property type="match status" value="1"/>
</dbReference>
<keyword evidence="3" id="KW-0520">NAD</keyword>
<dbReference type="Gene3D" id="3.40.50.1970">
    <property type="match status" value="1"/>
</dbReference>
<dbReference type="InterPro" id="IPR056179">
    <property type="entry name" value="DHQS_C"/>
</dbReference>
<dbReference type="GO" id="GO:0003856">
    <property type="term" value="F:3-dehydroquinate synthase activity"/>
    <property type="evidence" value="ECO:0007669"/>
    <property type="project" value="UniProtKB-EC"/>
</dbReference>
<dbReference type="SUPFAM" id="SSF56796">
    <property type="entry name" value="Dehydroquinate synthase-like"/>
    <property type="match status" value="1"/>
</dbReference>
<sequence>MIALSDRSQPTSPFGFAPIRQQFLVPFRYDVHFTDGLLQPDNPLLAQVVSEQRRPSRVMVVVDSGLLAHSEPLEQIGSYARRYAAQMTLVAPPLVVPAGEAAKNDPTLVEQLCQAIDAGRLCRHSYVVAIGGGAVLDLVGYAAATAHRGIRLIRVPTTVLAQNDSGVGVKNGINAFGKKNFLGTFAPPFAVLNDFSFLTTLSDRDWRAGIAEAVKVALIKDADFFNQIEQSATALASRNVIAMQRLVYSCAQLHLDHIAYHGDPFELGSSRPLDFGHWAAHRLEHLTQYRLRHGEAVAIGIALDTLYSQLIGRLSRQDCQRVLATLQKLGFTLFVPELSLYLDQPEHPQSLFKGLQEFQEHLGGELTIMLLTAIGQGVEVHEVDLDYYRAAISLLTAPSQSSVSDGLSAYSP</sequence>
<dbReference type="PANTHER" id="PTHR43622">
    <property type="entry name" value="3-DEHYDROQUINATE SYNTHASE"/>
    <property type="match status" value="1"/>
</dbReference>
<keyword evidence="2" id="KW-0028">Amino-acid biosynthesis</keyword>
<evidence type="ECO:0000256" key="1">
    <source>
        <dbReference type="ARBA" id="ARBA00001911"/>
    </source>
</evidence>
<dbReference type="CDD" id="cd08198">
    <property type="entry name" value="DHQS-like"/>
    <property type="match status" value="1"/>
</dbReference>
<gene>
    <name evidence="8" type="ORF">IQ241_09490</name>
</gene>
<dbReference type="InterPro" id="IPR050071">
    <property type="entry name" value="Dehydroquinate_synthase"/>
</dbReference>